<name>A0AAD4MNA6_9BILA</name>
<organism evidence="1 2">
    <name type="scientific">Ditylenchus destructor</name>
    <dbReference type="NCBI Taxonomy" id="166010"/>
    <lineage>
        <taxon>Eukaryota</taxon>
        <taxon>Metazoa</taxon>
        <taxon>Ecdysozoa</taxon>
        <taxon>Nematoda</taxon>
        <taxon>Chromadorea</taxon>
        <taxon>Rhabditida</taxon>
        <taxon>Tylenchina</taxon>
        <taxon>Tylenchomorpha</taxon>
        <taxon>Sphaerularioidea</taxon>
        <taxon>Anguinidae</taxon>
        <taxon>Anguininae</taxon>
        <taxon>Ditylenchus</taxon>
    </lineage>
</organism>
<reference evidence="1" key="1">
    <citation type="submission" date="2022-01" db="EMBL/GenBank/DDBJ databases">
        <title>Genome Sequence Resource for Two Populations of Ditylenchus destructor, the Migratory Endoparasitic Phytonematode.</title>
        <authorList>
            <person name="Zhang H."/>
            <person name="Lin R."/>
            <person name="Xie B."/>
        </authorList>
    </citation>
    <scope>NUCLEOTIDE SEQUENCE</scope>
    <source>
        <strain evidence="1">BazhouSP</strain>
    </source>
</reference>
<dbReference type="EMBL" id="JAKKPZ010000192">
    <property type="protein sequence ID" value="KAI1699094.1"/>
    <property type="molecule type" value="Genomic_DNA"/>
</dbReference>
<sequence length="425" mass="49406">MGNTISMLPRWRSNLPRTKVKLSSVKISDDCCIDVLKFLTCAEWSEKRCVSRQINGVVECNISRLPRAIFQKAILGEDYLVPKLRQVEDDAIVAFGAIIPQSKIEQWFVNRGITLESRVQFQMPAEAIPTEKVLLGNYWDSTDMCILASAQQHSQEQKTWIEHLFRKQESSHESVLFYSQFRPAAKFSWASLEHFLTFLFHPLSYIKMVEMFAVDQKFIDAVKEKIVDNSPIPGNTMHPQKCIKNWPLYIHCETFSLRYKTGMSIYDLHDILMWLQRNVRADSLRMSSLGVYTDSEDSDAVYRLLTDFVFGALRICVKRELRIRLVHESNLLISLIEKFWTLDKIEREIPAIVLELFFTHIIEQIGQELGPNVIHQEVDSEGADFLFVFENGHNQMRISFCHSVAFPLPNKYDCFVKFYAIQPFL</sequence>
<protein>
    <submittedName>
        <fullName evidence="1">Uncharacterized protein</fullName>
    </submittedName>
</protein>
<accession>A0AAD4MNA6</accession>
<evidence type="ECO:0000313" key="2">
    <source>
        <dbReference type="Proteomes" id="UP001201812"/>
    </source>
</evidence>
<comment type="caution">
    <text evidence="1">The sequence shown here is derived from an EMBL/GenBank/DDBJ whole genome shotgun (WGS) entry which is preliminary data.</text>
</comment>
<dbReference type="AlphaFoldDB" id="A0AAD4MNA6"/>
<dbReference type="Proteomes" id="UP001201812">
    <property type="component" value="Unassembled WGS sequence"/>
</dbReference>
<keyword evidence="2" id="KW-1185">Reference proteome</keyword>
<evidence type="ECO:0000313" key="1">
    <source>
        <dbReference type="EMBL" id="KAI1699094.1"/>
    </source>
</evidence>
<gene>
    <name evidence="1" type="ORF">DdX_17524</name>
</gene>
<proteinExistence type="predicted"/>